<dbReference type="Proteomes" id="UP000077349">
    <property type="component" value="Unassembled WGS sequence"/>
</dbReference>
<evidence type="ECO:0000313" key="2">
    <source>
        <dbReference type="Proteomes" id="UP000077349"/>
    </source>
</evidence>
<dbReference type="AlphaFoldDB" id="A0A177FZ95"/>
<gene>
    <name evidence="1" type="ORF">Amal_03998</name>
</gene>
<comment type="caution">
    <text evidence="1">The sequence shown here is derived from an EMBL/GenBank/DDBJ whole genome shotgun (WGS) entry which is preliminary data.</text>
</comment>
<sequence length="126" mass="13988">MITDHAVQSHVSALHRCGIAATQSAVGVQPDPKAQSAQPPAWHGIMHPGFEHVARRKNATKIWCVRIGNFCIQISIPKRNIEVWQNITVNLRFPPLSAYGPGCNVKLGMFRVLHRLVHIFHSEQGG</sequence>
<dbReference type="EMBL" id="LVHD01000253">
    <property type="protein sequence ID" value="OAG73470.1"/>
    <property type="molecule type" value="Genomic_DNA"/>
</dbReference>
<protein>
    <submittedName>
        <fullName evidence="1">Uncharacterized protein</fullName>
    </submittedName>
</protein>
<reference evidence="1 2" key="1">
    <citation type="submission" date="2016-03" db="EMBL/GenBank/DDBJ databases">
        <title>Draft genome sequence of Acetobacter malorum CECT 7742, a strain isolated from strawberry vinegar.</title>
        <authorList>
            <person name="Sainz F."/>
            <person name="Mas A."/>
            <person name="Torija M.J."/>
        </authorList>
    </citation>
    <scope>NUCLEOTIDE SEQUENCE [LARGE SCALE GENOMIC DNA]</scope>
    <source>
        <strain evidence="1 2">CECT 7742</strain>
    </source>
</reference>
<accession>A0A177FZ95</accession>
<evidence type="ECO:0000313" key="1">
    <source>
        <dbReference type="EMBL" id="OAG73470.1"/>
    </source>
</evidence>
<name>A0A177FZ95_9PROT</name>
<organism evidence="1 2">
    <name type="scientific">Acetobacter malorum</name>
    <dbReference type="NCBI Taxonomy" id="178901"/>
    <lineage>
        <taxon>Bacteria</taxon>
        <taxon>Pseudomonadati</taxon>
        <taxon>Pseudomonadota</taxon>
        <taxon>Alphaproteobacteria</taxon>
        <taxon>Acetobacterales</taxon>
        <taxon>Acetobacteraceae</taxon>
        <taxon>Acetobacter</taxon>
    </lineage>
</organism>
<proteinExistence type="predicted"/>